<reference evidence="2" key="1">
    <citation type="submission" date="2023-01" db="EMBL/GenBank/DDBJ databases">
        <authorList>
            <person name="Van Ghelder C."/>
            <person name="Rancurel C."/>
        </authorList>
    </citation>
    <scope>NUCLEOTIDE SEQUENCE</scope>
    <source>
        <strain evidence="2">CNCM I-4278</strain>
    </source>
</reference>
<name>A0A9W4UTL2_9PLEO</name>
<keyword evidence="3" id="KW-1185">Reference proteome</keyword>
<dbReference type="Proteomes" id="UP001152607">
    <property type="component" value="Unassembled WGS sequence"/>
</dbReference>
<comment type="caution">
    <text evidence="2">The sequence shown here is derived from an EMBL/GenBank/DDBJ whole genome shotgun (WGS) entry which is preliminary data.</text>
</comment>
<evidence type="ECO:0000313" key="3">
    <source>
        <dbReference type="Proteomes" id="UP001152607"/>
    </source>
</evidence>
<protein>
    <submittedName>
        <fullName evidence="2">Uncharacterized protein</fullName>
    </submittedName>
</protein>
<accession>A0A9W4UTL2</accession>
<gene>
    <name evidence="2" type="ORF">PDIGIT_LOCUS15171</name>
</gene>
<organism evidence="2 3">
    <name type="scientific">Periconia digitata</name>
    <dbReference type="NCBI Taxonomy" id="1303443"/>
    <lineage>
        <taxon>Eukaryota</taxon>
        <taxon>Fungi</taxon>
        <taxon>Dikarya</taxon>
        <taxon>Ascomycota</taxon>
        <taxon>Pezizomycotina</taxon>
        <taxon>Dothideomycetes</taxon>
        <taxon>Pleosporomycetidae</taxon>
        <taxon>Pleosporales</taxon>
        <taxon>Massarineae</taxon>
        <taxon>Periconiaceae</taxon>
        <taxon>Periconia</taxon>
    </lineage>
</organism>
<feature type="region of interest" description="Disordered" evidence="1">
    <location>
        <begin position="57"/>
        <end position="80"/>
    </location>
</feature>
<dbReference type="EMBL" id="CAOQHR010000012">
    <property type="protein sequence ID" value="CAI6341970.1"/>
    <property type="molecule type" value="Genomic_DNA"/>
</dbReference>
<dbReference type="AlphaFoldDB" id="A0A9W4UTL2"/>
<evidence type="ECO:0000313" key="2">
    <source>
        <dbReference type="EMBL" id="CAI6341970.1"/>
    </source>
</evidence>
<sequence length="80" mass="9200">MISLHILTQHTYTIYGFKCYAPSVPSKVSLAFLSIMRIIKVLAPSTDRQYMQGIQLEKEKEEEEEEERCSYKASNQPSPS</sequence>
<evidence type="ECO:0000256" key="1">
    <source>
        <dbReference type="SAM" id="MobiDB-lite"/>
    </source>
</evidence>
<proteinExistence type="predicted"/>